<name>A0A317PI48_9HYPH</name>
<dbReference type="AlphaFoldDB" id="A0A317PI48"/>
<evidence type="ECO:0000313" key="2">
    <source>
        <dbReference type="Proteomes" id="UP000246352"/>
    </source>
</evidence>
<comment type="caution">
    <text evidence="1">The sequence shown here is derived from an EMBL/GenBank/DDBJ whole genome shotgun (WGS) entry which is preliminary data.</text>
</comment>
<accession>A0A317PI48</accession>
<evidence type="ECO:0000313" key="1">
    <source>
        <dbReference type="EMBL" id="PWV95806.1"/>
    </source>
</evidence>
<proteinExistence type="predicted"/>
<dbReference type="Proteomes" id="UP000246352">
    <property type="component" value="Unassembled WGS sequence"/>
</dbReference>
<reference evidence="1 2" key="1">
    <citation type="submission" date="2018-05" db="EMBL/GenBank/DDBJ databases">
        <title>Genomic Encyclopedia of Type Strains, Phase IV (KMG-IV): sequencing the most valuable type-strain genomes for metagenomic binning, comparative biology and taxonomic classification.</title>
        <authorList>
            <person name="Goeker M."/>
        </authorList>
    </citation>
    <scope>NUCLEOTIDE SEQUENCE [LARGE SCALE GENOMIC DNA]</scope>
    <source>
        <strain evidence="1 2">DSM 16791</strain>
    </source>
</reference>
<organism evidence="1 2">
    <name type="scientific">Hoeflea marina</name>
    <dbReference type="NCBI Taxonomy" id="274592"/>
    <lineage>
        <taxon>Bacteria</taxon>
        <taxon>Pseudomonadati</taxon>
        <taxon>Pseudomonadota</taxon>
        <taxon>Alphaproteobacteria</taxon>
        <taxon>Hyphomicrobiales</taxon>
        <taxon>Rhizobiaceae</taxon>
        <taxon>Hoeflea</taxon>
    </lineage>
</organism>
<keyword evidence="2" id="KW-1185">Reference proteome</keyword>
<sequence length="223" mass="24147">MSVPHPDPRELELPLRDLVRGLRQKTSLPRAILAPALAFLPGPLRDALKDMGQAGRSSWPASLKGRAPERTVILRSAAALRGADASALDIAAAAHFCTRVLLDAVQKSDLLVSETMLAMCWHDAEPQPFRAAALLHALFDRAPFGVAPGLVQSGDDLSSDERLRICVAVMVWLLADHQEDGISEAELVKIAGWLAADCLAACQSHWRDQQKLESVLLATAERI</sequence>
<dbReference type="EMBL" id="QGTR01000008">
    <property type="protein sequence ID" value="PWV95806.1"/>
    <property type="molecule type" value="Genomic_DNA"/>
</dbReference>
<gene>
    <name evidence="1" type="ORF">DFR52_10870</name>
</gene>
<protein>
    <submittedName>
        <fullName evidence="1">Uncharacterized protein</fullName>
    </submittedName>
</protein>